<dbReference type="Pfam" id="PF00172">
    <property type="entry name" value="Zn_clus"/>
    <property type="match status" value="1"/>
</dbReference>
<dbReference type="HOGENOM" id="CLU_005934_0_0_1"/>
<dbReference type="eggNOG" id="ENOG502QRPQ">
    <property type="taxonomic scope" value="Eukaryota"/>
</dbReference>
<dbReference type="InterPro" id="IPR001138">
    <property type="entry name" value="Zn2Cys6_DnaBD"/>
</dbReference>
<dbReference type="PANTHER" id="PTHR31069:SF12">
    <property type="entry name" value="TRANSCRIPTION FACTOR DOMAIN-CONTAINING PROTEIN"/>
    <property type="match status" value="1"/>
</dbReference>
<dbReference type="InParanoid" id="B5RU05"/>
<dbReference type="OrthoDB" id="2943660at2759"/>
<dbReference type="PROSITE" id="PS50048">
    <property type="entry name" value="ZN2_CY6_FUNGAL_2"/>
    <property type="match status" value="1"/>
</dbReference>
<evidence type="ECO:0000256" key="5">
    <source>
        <dbReference type="ARBA" id="ARBA00023242"/>
    </source>
</evidence>
<dbReference type="KEGG" id="dha:DEHA2E13244g"/>
<dbReference type="GO" id="GO:0000981">
    <property type="term" value="F:DNA-binding transcription factor activity, RNA polymerase II-specific"/>
    <property type="evidence" value="ECO:0007669"/>
    <property type="project" value="InterPro"/>
</dbReference>
<keyword evidence="4" id="KW-0804">Transcription</keyword>
<dbReference type="InterPro" id="IPR036864">
    <property type="entry name" value="Zn2-C6_fun-type_DNA-bd_sf"/>
</dbReference>
<dbReference type="GO" id="GO:0005634">
    <property type="term" value="C:nucleus"/>
    <property type="evidence" value="ECO:0007669"/>
    <property type="project" value="TreeGrafter"/>
</dbReference>
<evidence type="ECO:0000259" key="7">
    <source>
        <dbReference type="PROSITE" id="PS50048"/>
    </source>
</evidence>
<dbReference type="AlphaFoldDB" id="B5RU05"/>
<keyword evidence="2" id="KW-0805">Transcription regulation</keyword>
<dbReference type="OMA" id="LSCNYCK"/>
<feature type="compositionally biased region" description="Low complexity" evidence="6">
    <location>
        <begin position="141"/>
        <end position="151"/>
    </location>
</feature>
<proteinExistence type="predicted"/>
<feature type="domain" description="Zn(2)-C6 fungal-type" evidence="7">
    <location>
        <begin position="15"/>
        <end position="46"/>
    </location>
</feature>
<evidence type="ECO:0000256" key="3">
    <source>
        <dbReference type="ARBA" id="ARBA00023125"/>
    </source>
</evidence>
<dbReference type="GO" id="GO:0008270">
    <property type="term" value="F:zinc ion binding"/>
    <property type="evidence" value="ECO:0007669"/>
    <property type="project" value="InterPro"/>
</dbReference>
<dbReference type="InterPro" id="IPR007219">
    <property type="entry name" value="XnlR_reg_dom"/>
</dbReference>
<dbReference type="Pfam" id="PF04082">
    <property type="entry name" value="Fungal_trans"/>
    <property type="match status" value="1"/>
</dbReference>
<feature type="region of interest" description="Disordered" evidence="6">
    <location>
        <begin position="141"/>
        <end position="192"/>
    </location>
</feature>
<feature type="compositionally biased region" description="Polar residues" evidence="6">
    <location>
        <begin position="987"/>
        <end position="1017"/>
    </location>
</feature>
<accession>B5RU05</accession>
<protein>
    <submittedName>
        <fullName evidence="8">DEHA2E13244p</fullName>
    </submittedName>
</protein>
<dbReference type="SMART" id="SM00066">
    <property type="entry name" value="GAL4"/>
    <property type="match status" value="1"/>
</dbReference>
<dbReference type="Proteomes" id="UP000000599">
    <property type="component" value="Chromosome E"/>
</dbReference>
<keyword evidence="1" id="KW-0479">Metal-binding</keyword>
<dbReference type="GO" id="GO:0000978">
    <property type="term" value="F:RNA polymerase II cis-regulatory region sequence-specific DNA binding"/>
    <property type="evidence" value="ECO:0007669"/>
    <property type="project" value="TreeGrafter"/>
</dbReference>
<dbReference type="FunCoup" id="B5RU05">
    <property type="interactions" value="558"/>
</dbReference>
<organism evidence="8 9">
    <name type="scientific">Debaryomyces hansenii (strain ATCC 36239 / CBS 767 / BCRC 21394 / JCM 1990 / NBRC 0083 / IGC 2968)</name>
    <name type="common">Yeast</name>
    <name type="synonym">Torulaspora hansenii</name>
    <dbReference type="NCBI Taxonomy" id="284592"/>
    <lineage>
        <taxon>Eukaryota</taxon>
        <taxon>Fungi</taxon>
        <taxon>Dikarya</taxon>
        <taxon>Ascomycota</taxon>
        <taxon>Saccharomycotina</taxon>
        <taxon>Pichiomycetes</taxon>
        <taxon>Debaryomycetaceae</taxon>
        <taxon>Debaryomyces</taxon>
    </lineage>
</organism>
<evidence type="ECO:0000256" key="1">
    <source>
        <dbReference type="ARBA" id="ARBA00022723"/>
    </source>
</evidence>
<keyword evidence="9" id="KW-1185">Reference proteome</keyword>
<keyword evidence="5" id="KW-0539">Nucleus</keyword>
<gene>
    <name evidence="8" type="ordered locus">DEHA2E13244g</name>
</gene>
<dbReference type="PANTHER" id="PTHR31069">
    <property type="entry name" value="OLEATE-ACTIVATED TRANSCRIPTION FACTOR 1-RELATED"/>
    <property type="match status" value="1"/>
</dbReference>
<dbReference type="GO" id="GO:0045944">
    <property type="term" value="P:positive regulation of transcription by RNA polymerase II"/>
    <property type="evidence" value="ECO:0007669"/>
    <property type="project" value="TreeGrafter"/>
</dbReference>
<feature type="region of interest" description="Disordered" evidence="6">
    <location>
        <begin position="900"/>
        <end position="925"/>
    </location>
</feature>
<evidence type="ECO:0000256" key="2">
    <source>
        <dbReference type="ARBA" id="ARBA00023015"/>
    </source>
</evidence>
<dbReference type="PROSITE" id="PS00463">
    <property type="entry name" value="ZN2_CY6_FUNGAL_1"/>
    <property type="match status" value="1"/>
</dbReference>
<dbReference type="SUPFAM" id="SSF57701">
    <property type="entry name" value="Zn2/Cys6 DNA-binding domain"/>
    <property type="match status" value="1"/>
</dbReference>
<name>B5RU05_DEBHA</name>
<dbReference type="RefSeq" id="XP_002770474.1">
    <property type="nucleotide sequence ID" value="XM_002770428.1"/>
</dbReference>
<dbReference type="InterPro" id="IPR050675">
    <property type="entry name" value="OAF3"/>
</dbReference>
<dbReference type="GO" id="GO:0006351">
    <property type="term" value="P:DNA-templated transcription"/>
    <property type="evidence" value="ECO:0007669"/>
    <property type="project" value="InterPro"/>
</dbReference>
<evidence type="ECO:0000313" key="8">
    <source>
        <dbReference type="EMBL" id="CAR65817.1"/>
    </source>
</evidence>
<dbReference type="EMBL" id="CR382137">
    <property type="protein sequence ID" value="CAR65817.1"/>
    <property type="molecule type" value="Genomic_DNA"/>
</dbReference>
<feature type="region of interest" description="Disordered" evidence="6">
    <location>
        <begin position="987"/>
        <end position="1023"/>
    </location>
</feature>
<evidence type="ECO:0000313" key="9">
    <source>
        <dbReference type="Proteomes" id="UP000000599"/>
    </source>
</evidence>
<keyword evidence="3" id="KW-0238">DNA-binding</keyword>
<reference evidence="8 9" key="1">
    <citation type="journal article" date="2004" name="Nature">
        <title>Genome evolution in yeasts.</title>
        <authorList>
            <consortium name="Genolevures"/>
            <person name="Dujon B."/>
            <person name="Sherman D."/>
            <person name="Fischer G."/>
            <person name="Durrens P."/>
            <person name="Casaregola S."/>
            <person name="Lafontaine I."/>
            <person name="de Montigny J."/>
            <person name="Marck C."/>
            <person name="Neuveglise C."/>
            <person name="Talla E."/>
            <person name="Goffard N."/>
            <person name="Frangeul L."/>
            <person name="Aigle M."/>
            <person name="Anthouard V."/>
            <person name="Babour A."/>
            <person name="Barbe V."/>
            <person name="Barnay S."/>
            <person name="Blanchin S."/>
            <person name="Beckerich J.M."/>
            <person name="Beyne E."/>
            <person name="Bleykasten C."/>
            <person name="Boisrame A."/>
            <person name="Boyer J."/>
            <person name="Cattolico L."/>
            <person name="Confanioleri F."/>
            <person name="de Daruvar A."/>
            <person name="Despons L."/>
            <person name="Fabre E."/>
            <person name="Fairhead C."/>
            <person name="Ferry-Dumazet H."/>
            <person name="Groppi A."/>
            <person name="Hantraye F."/>
            <person name="Hennequin C."/>
            <person name="Jauniaux N."/>
            <person name="Joyet P."/>
            <person name="Kachouri R."/>
            <person name="Kerrest A."/>
            <person name="Koszul R."/>
            <person name="Lemaire M."/>
            <person name="Lesur I."/>
            <person name="Ma L."/>
            <person name="Muller H."/>
            <person name="Nicaud J.M."/>
            <person name="Nikolski M."/>
            <person name="Oztas S."/>
            <person name="Ozier-Kalogeropoulos O."/>
            <person name="Pellenz S."/>
            <person name="Potier S."/>
            <person name="Richard G.F."/>
            <person name="Straub M.L."/>
            <person name="Suleau A."/>
            <person name="Swennene D."/>
            <person name="Tekaia F."/>
            <person name="Wesolowski-Louvel M."/>
            <person name="Westhof E."/>
            <person name="Wirth B."/>
            <person name="Zeniou-Meyer M."/>
            <person name="Zivanovic I."/>
            <person name="Bolotin-Fukuhara M."/>
            <person name="Thierry A."/>
            <person name="Bouchier C."/>
            <person name="Caudron B."/>
            <person name="Scarpelli C."/>
            <person name="Gaillardin C."/>
            <person name="Weissenbach J."/>
            <person name="Wincker P."/>
            <person name="Souciet J.L."/>
        </authorList>
    </citation>
    <scope>NUCLEOTIDE SEQUENCE [LARGE SCALE GENOMIC DNA]</scope>
    <source>
        <strain evidence="9">ATCC 36239 / CBS 767 / BCRC 21394 / JCM 1990 / NBRC 0083 / IGC 2968</strain>
    </source>
</reference>
<feature type="compositionally biased region" description="Polar residues" evidence="6">
    <location>
        <begin position="161"/>
        <end position="192"/>
    </location>
</feature>
<dbReference type="Gene3D" id="4.10.240.10">
    <property type="entry name" value="Zn(2)-C6 fungal-type DNA-binding domain"/>
    <property type="match status" value="1"/>
</dbReference>
<sequence length="1046" mass="121250">MPPEHSKKRNRITLSCNYCKRRKVKCDRGQPCSSCVKYNVPGLCEYNAFVNSENQHMGELPPFTVQSSNGLKKSKFDVNNEIMKSQEAQDTDTTVHSELEMLKDKIRQIEASITVSSLSQQSPNFTPPTTDPYLLNATINNNNSVSRTHNNPIQLPPLTWHPSTSSTPRSISAESNLRSEQSSNTSPLHDYSESNTKYVGINPFGSSEETINFYEGYTPVIIKSSSRRMNFGPFAWISIVSKDIALRLLWKYAKERKVLDFGAQKALNWKLEKVNEEKGCVEKDHTGKINQSDVESRNSQEAELEKEFREKTMDRDGYNDIRLYNNILDDEENQGDKEKRFKDEKQRKINMNKNAISLGLTVFEGQIDQELKLIDKIKVVLPKQRVIWILINKFFLLVYPFLPFIDESYFKSEMSRILGPEDHNDSKISELNIEKRLDLANIGILLIIIRFTYLSLFSNRNGVNENNLKTNDPSSKAQELKYLLSNPINIDVIHMAQLCLDQFELLRKTNLVVLQCALIMRLYHMFSPEDGDGADGGDSQIYSGMLIQMAYSMGLNREPDNFPEACNDEKVNNIGRKIWLFLALGDFNQAYSYGNPLCIDDKYVDTKLPYYKPGNENILDIELEKNVVSTFAYFSKFYEKLKTILDLTLSVKDSIKMEKLTRLMSDFEKFTHSHYGTLNQFFIPFKDDKFRYPFIKIMKCKNYINLTSFNMIVFYHFFLHYEKRKQSNLSFFYLKKIYTVMLDEFVEGIFQLVEDNNVNFGEGADLIMNPSLEQIIHKSSQVNFAICIRLKLQLNKMSTCVDHDLKMNNDYGYQEKHLKLSKLVKYIQKLIDTFMTAMTNLSKRYYYAWKVTKAYRFLLEFSGFDEFVAKECDLYITEFSVGQVDELSRMCEASLRRLHKSRMSKRDTNTDEQQNESQNKQLKNDIQVQGMNNNEEESIDNVQIKPSIPLAPGMSVESLNSLNFEELEFINNNEIDRLWMQMVSMKNEANSNPGTNDELGNQGSELHSQTPGNTNPRTPFDSYDFNENSFDLLRDIHLDQIFDGNY</sequence>
<evidence type="ECO:0000256" key="4">
    <source>
        <dbReference type="ARBA" id="ARBA00023163"/>
    </source>
</evidence>
<dbReference type="GeneID" id="8998742"/>
<evidence type="ECO:0000256" key="6">
    <source>
        <dbReference type="SAM" id="MobiDB-lite"/>
    </source>
</evidence>
<dbReference type="CDD" id="cd00067">
    <property type="entry name" value="GAL4"/>
    <property type="match status" value="1"/>
</dbReference>
<dbReference type="CDD" id="cd12148">
    <property type="entry name" value="fungal_TF_MHR"/>
    <property type="match status" value="1"/>
</dbReference>
<feature type="compositionally biased region" description="Polar residues" evidence="6">
    <location>
        <begin position="911"/>
        <end position="925"/>
    </location>
</feature>
<dbReference type="VEuPathDB" id="FungiDB:DEHA2E13244g"/>
<dbReference type="SMART" id="SM00906">
    <property type="entry name" value="Fungal_trans"/>
    <property type="match status" value="1"/>
</dbReference>